<feature type="domain" description="N-acetyltransferase" evidence="4">
    <location>
        <begin position="1"/>
        <end position="142"/>
    </location>
</feature>
<keyword evidence="3" id="KW-0963">Cytoplasm</keyword>
<dbReference type="eggNOG" id="COG0456">
    <property type="taxonomic scope" value="Bacteria"/>
</dbReference>
<evidence type="ECO:0000256" key="3">
    <source>
        <dbReference type="RuleBase" id="RU363094"/>
    </source>
</evidence>
<comment type="catalytic activity">
    <reaction evidence="3">
        <text>N-terminal L-alanyl-[ribosomal protein bS18] + acetyl-CoA = N-terminal N(alpha)-acetyl-L-alanyl-[ribosomal protein bS18] + CoA + H(+)</text>
        <dbReference type="Rhea" id="RHEA:43756"/>
        <dbReference type="Rhea" id="RHEA-COMP:10676"/>
        <dbReference type="Rhea" id="RHEA-COMP:10677"/>
        <dbReference type="ChEBI" id="CHEBI:15378"/>
        <dbReference type="ChEBI" id="CHEBI:57287"/>
        <dbReference type="ChEBI" id="CHEBI:57288"/>
        <dbReference type="ChEBI" id="CHEBI:64718"/>
        <dbReference type="ChEBI" id="CHEBI:83683"/>
        <dbReference type="EC" id="2.3.1.266"/>
    </reaction>
</comment>
<dbReference type="OrthoDB" id="529907at2"/>
<proteinExistence type="inferred from homology"/>
<organism evidence="5 6">
    <name type="scientific">Sulfurimonas denitrificans (strain ATCC 33889 / DSM 1251)</name>
    <name type="common">Thiomicrospira denitrificans (strain ATCC 33889 / DSM 1251)</name>
    <dbReference type="NCBI Taxonomy" id="326298"/>
    <lineage>
        <taxon>Bacteria</taxon>
        <taxon>Pseudomonadati</taxon>
        <taxon>Campylobacterota</taxon>
        <taxon>Epsilonproteobacteria</taxon>
        <taxon>Campylobacterales</taxon>
        <taxon>Sulfurimonadaceae</taxon>
        <taxon>Sulfurimonas</taxon>
    </lineage>
</organism>
<dbReference type="InterPro" id="IPR006464">
    <property type="entry name" value="AcTrfase_RimI/Ard1"/>
</dbReference>
<protein>
    <recommendedName>
        <fullName evidence="3">[Ribosomal protein bS18]-alanine N-acetyltransferase</fullName>
        <ecNumber evidence="3">2.3.1.266</ecNumber>
    </recommendedName>
</protein>
<reference evidence="5 6" key="1">
    <citation type="journal article" date="2008" name="Appl. Environ. Microbiol.">
        <title>Genome of the epsilonproteobacterial chemolithoautotroph Sulfurimonas denitrificans.</title>
        <authorList>
            <person name="Sievert S.M."/>
            <person name="Scott K.M."/>
            <person name="Klotz M.G."/>
            <person name="Chain P.S.G."/>
            <person name="Hauser L.J."/>
            <person name="Hemp J."/>
            <person name="Huegler M."/>
            <person name="Land M."/>
            <person name="Lapidus A."/>
            <person name="Larimer F.W."/>
            <person name="Lucas S."/>
            <person name="Malfatti S.A."/>
            <person name="Meyer F."/>
            <person name="Paulsen I.T."/>
            <person name="Ren Q."/>
            <person name="Simon J."/>
            <person name="Bailey K."/>
            <person name="Diaz E."/>
            <person name="Fitzpatrick K.A."/>
            <person name="Glover B."/>
            <person name="Gwatney N."/>
            <person name="Korajkic A."/>
            <person name="Long A."/>
            <person name="Mobberley J.M."/>
            <person name="Pantry S.N."/>
            <person name="Pazder G."/>
            <person name="Peterson S."/>
            <person name="Quintanilla J.D."/>
            <person name="Sprinkle R."/>
            <person name="Stephens J."/>
            <person name="Thomas P."/>
            <person name="Vaughn R."/>
            <person name="Weber M.J."/>
            <person name="Wooten L.L."/>
        </authorList>
    </citation>
    <scope>NUCLEOTIDE SEQUENCE [LARGE SCALE GENOMIC DNA]</scope>
    <source>
        <strain evidence="6">ATCC 33889 / DSM 1251</strain>
    </source>
</reference>
<dbReference type="Pfam" id="PF00583">
    <property type="entry name" value="Acetyltransf_1"/>
    <property type="match status" value="1"/>
</dbReference>
<keyword evidence="6" id="KW-1185">Reference proteome</keyword>
<dbReference type="Gene3D" id="3.40.630.30">
    <property type="match status" value="1"/>
</dbReference>
<dbReference type="KEGG" id="tdn:Suden_1201"/>
<dbReference type="GO" id="GO:0005840">
    <property type="term" value="C:ribosome"/>
    <property type="evidence" value="ECO:0007669"/>
    <property type="project" value="UniProtKB-KW"/>
</dbReference>
<dbReference type="CDD" id="cd04301">
    <property type="entry name" value="NAT_SF"/>
    <property type="match status" value="1"/>
</dbReference>
<evidence type="ECO:0000256" key="2">
    <source>
        <dbReference type="ARBA" id="ARBA00023315"/>
    </source>
</evidence>
<dbReference type="EC" id="2.3.1.266" evidence="3"/>
<dbReference type="InterPro" id="IPR000182">
    <property type="entry name" value="GNAT_dom"/>
</dbReference>
<dbReference type="RefSeq" id="WP_011372831.1">
    <property type="nucleotide sequence ID" value="NC_007575.1"/>
</dbReference>
<accession>Q30RA2</accession>
<dbReference type="InterPro" id="IPR016181">
    <property type="entry name" value="Acyl_CoA_acyltransferase"/>
</dbReference>
<gene>
    <name evidence="5" type="ordered locus">Suden_1201</name>
</gene>
<name>Q30RA2_SULDN</name>
<comment type="subcellular location">
    <subcellularLocation>
        <location evidence="3">Cytoplasm</location>
    </subcellularLocation>
</comment>
<sequence>MKIRKAELSDSSELFALEQKLFLSKNYPLSRGSFCYHIKNNMLFVAEIDNIIAGYILVLIKRKNAKLYSIGVKEEFRGRKIAQKLLEFSIKKLSSIGFDSLLLEVRVDNEVAINLYKKIGFSIKKNLNEFYLDGCDAYLMEL</sequence>
<comment type="similarity">
    <text evidence="3">Belongs to the acetyltransferase family. RimI subfamily.</text>
</comment>
<comment type="function">
    <text evidence="3">Acetylates the N-terminal alanine of ribosomal protein bS18.</text>
</comment>
<dbReference type="EMBL" id="CP000153">
    <property type="protein sequence ID" value="ABB44479.1"/>
    <property type="molecule type" value="Genomic_DNA"/>
</dbReference>
<dbReference type="AlphaFoldDB" id="Q30RA2"/>
<dbReference type="InterPro" id="IPR045047">
    <property type="entry name" value="Ard1-like"/>
</dbReference>
<keyword evidence="2 5" id="KW-0012">Acyltransferase</keyword>
<dbReference type="PANTHER" id="PTHR23091:SF4">
    <property type="entry name" value="N-TERMINAL AMINO-ACID N(ALPHA)-ACETYLTRANSFERASE NATA"/>
    <property type="match status" value="1"/>
</dbReference>
<evidence type="ECO:0000256" key="1">
    <source>
        <dbReference type="ARBA" id="ARBA00022679"/>
    </source>
</evidence>
<evidence type="ECO:0000313" key="5">
    <source>
        <dbReference type="EMBL" id="ABB44479.1"/>
    </source>
</evidence>
<dbReference type="GO" id="GO:0031415">
    <property type="term" value="C:NatA complex"/>
    <property type="evidence" value="ECO:0007669"/>
    <property type="project" value="InterPro"/>
</dbReference>
<dbReference type="GO" id="GO:0008999">
    <property type="term" value="F:protein-N-terminal-alanine acetyltransferase activity"/>
    <property type="evidence" value="ECO:0007669"/>
    <property type="project" value="UniProtKB-EC"/>
</dbReference>
<dbReference type="SUPFAM" id="SSF55729">
    <property type="entry name" value="Acyl-CoA N-acyltransferases (Nat)"/>
    <property type="match status" value="1"/>
</dbReference>
<evidence type="ECO:0000259" key="4">
    <source>
        <dbReference type="PROSITE" id="PS51186"/>
    </source>
</evidence>
<dbReference type="NCBIfam" id="TIGR01575">
    <property type="entry name" value="rimI"/>
    <property type="match status" value="1"/>
</dbReference>
<dbReference type="STRING" id="326298.Suden_1201"/>
<dbReference type="PROSITE" id="PS51186">
    <property type="entry name" value="GNAT"/>
    <property type="match status" value="1"/>
</dbReference>
<dbReference type="PANTHER" id="PTHR23091">
    <property type="entry name" value="N-TERMINAL ACETYLTRANSFERASE"/>
    <property type="match status" value="1"/>
</dbReference>
<dbReference type="HOGENOM" id="CLU_013985_23_0_7"/>
<keyword evidence="1 5" id="KW-0808">Transferase</keyword>
<keyword evidence="5" id="KW-0687">Ribonucleoprotein</keyword>
<keyword evidence="5" id="KW-0689">Ribosomal protein</keyword>
<dbReference type="Proteomes" id="UP000002714">
    <property type="component" value="Chromosome"/>
</dbReference>
<evidence type="ECO:0000313" key="6">
    <source>
        <dbReference type="Proteomes" id="UP000002714"/>
    </source>
</evidence>